<dbReference type="AlphaFoldDB" id="A0A2P6QEP7"/>
<reference evidence="1 2" key="1">
    <citation type="journal article" date="2018" name="Nat. Genet.">
        <title>The Rosa genome provides new insights in the design of modern roses.</title>
        <authorList>
            <person name="Bendahmane M."/>
        </authorList>
    </citation>
    <scope>NUCLEOTIDE SEQUENCE [LARGE SCALE GENOMIC DNA]</scope>
    <source>
        <strain evidence="2">cv. Old Blush</strain>
    </source>
</reference>
<keyword evidence="2" id="KW-1185">Reference proteome</keyword>
<proteinExistence type="predicted"/>
<dbReference type="EMBL" id="PDCK01000043">
    <property type="protein sequence ID" value="PRQ32663.1"/>
    <property type="molecule type" value="Genomic_DNA"/>
</dbReference>
<gene>
    <name evidence="1" type="ORF">RchiOBHm_Chr5g0048951</name>
</gene>
<dbReference type="Proteomes" id="UP000238479">
    <property type="component" value="Chromosome 5"/>
</dbReference>
<dbReference type="Gramene" id="PRQ32663">
    <property type="protein sequence ID" value="PRQ32663"/>
    <property type="gene ID" value="RchiOBHm_Chr5g0048951"/>
</dbReference>
<dbReference type="PANTHER" id="PTHR12741:SF16">
    <property type="entry name" value="CALLOSE SYNTHASE 7"/>
    <property type="match status" value="1"/>
</dbReference>
<dbReference type="GO" id="GO:0005886">
    <property type="term" value="C:plasma membrane"/>
    <property type="evidence" value="ECO:0007669"/>
    <property type="project" value="TreeGrafter"/>
</dbReference>
<name>A0A2P6QEP7_ROSCH</name>
<dbReference type="STRING" id="74649.A0A2P6QEP7"/>
<evidence type="ECO:0000313" key="2">
    <source>
        <dbReference type="Proteomes" id="UP000238479"/>
    </source>
</evidence>
<dbReference type="EC" id="2.4.1.34" evidence="1"/>
<comment type="caution">
    <text evidence="1">The sequence shown here is derived from an EMBL/GenBank/DDBJ whole genome shotgun (WGS) entry which is preliminary data.</text>
</comment>
<protein>
    <submittedName>
        <fullName evidence="1">Putative 1,3-beta-glucan synthase</fullName>
        <ecNumber evidence="1">2.4.1.34</ecNumber>
    </submittedName>
</protein>
<dbReference type="GO" id="GO:0003843">
    <property type="term" value="F:1,3-beta-D-glucan synthase activity"/>
    <property type="evidence" value="ECO:0007669"/>
    <property type="project" value="UniProtKB-EC"/>
</dbReference>
<organism evidence="1 2">
    <name type="scientific">Rosa chinensis</name>
    <name type="common">China rose</name>
    <dbReference type="NCBI Taxonomy" id="74649"/>
    <lineage>
        <taxon>Eukaryota</taxon>
        <taxon>Viridiplantae</taxon>
        <taxon>Streptophyta</taxon>
        <taxon>Embryophyta</taxon>
        <taxon>Tracheophyta</taxon>
        <taxon>Spermatophyta</taxon>
        <taxon>Magnoliopsida</taxon>
        <taxon>eudicotyledons</taxon>
        <taxon>Gunneridae</taxon>
        <taxon>Pentapetalae</taxon>
        <taxon>rosids</taxon>
        <taxon>fabids</taxon>
        <taxon>Rosales</taxon>
        <taxon>Rosaceae</taxon>
        <taxon>Rosoideae</taxon>
        <taxon>Rosoideae incertae sedis</taxon>
        <taxon>Rosa</taxon>
    </lineage>
</organism>
<evidence type="ECO:0000313" key="1">
    <source>
        <dbReference type="EMBL" id="PRQ32663.1"/>
    </source>
</evidence>
<accession>A0A2P6QEP7</accession>
<dbReference type="PANTHER" id="PTHR12741">
    <property type="entry name" value="LYST-INTERACTING PROTEIN LIP5 DOPAMINE RESPONSIVE PROTEIN DRG-1"/>
    <property type="match status" value="1"/>
</dbReference>
<keyword evidence="1" id="KW-0808">Transferase</keyword>
<sequence length="97" mass="10809">MSGLEMKILENSSIHNTKVSGESLAMESAFQLGLLPMLPIVMEIGLEKEFHNALGDFILMQLQLASVFFTFQIGTKAHYYRRTILRGGLKPKATGHN</sequence>
<keyword evidence="1" id="KW-0328">Glycosyltransferase</keyword>